<dbReference type="EMBL" id="QJKH01000007">
    <property type="protein sequence ID" value="PXX78548.1"/>
    <property type="molecule type" value="Genomic_DNA"/>
</dbReference>
<evidence type="ECO:0000259" key="4">
    <source>
        <dbReference type="Pfam" id="PF00326"/>
    </source>
</evidence>
<feature type="domain" description="Peptidase S9 prolyl oligopeptidase catalytic" evidence="4">
    <location>
        <begin position="454"/>
        <end position="663"/>
    </location>
</feature>
<sequence>MKKIELEDFSNYQYLSEIKLTEDGKRCLFVVSQADLDHNSYQHHIWMADLINNKVMQCSGGGKERGIILESADTILFPADRDGLVKKANAEHQECSAYYRLNLNGGEAVLAFTLPLAVTSLKLIDEQYAVAIANVDLNKPDLSALSGDELKQTIQALNEEKDYEVLDELPYWFNNQGFINKHRKQAFLVNLQTGEHSLLSPTLMNVNEMALSEDKKTLILCGSEYQDIRQPYSVILKVNLDTKETEPLLADNQYNVSHIALSKDCLIFTGTDLKTWGTNENDKFFACDLHTKELTCFFDPDWGIGSSVGSDAKLYGGISFKYVNDKLYFIATVDNASNLYELTLDGECKALTQQEGSVECFDIVDETVVFIGMRNMLLQEVYQLKQNQEIRLSDINTAALADTYVAKPEKLSFINEDQERVDGWVLKPYNYDPDKKYPAILDIHGGPKVVYGETFFHEMQAWASQGYFVFFANPHGSDGRGNRFMHMVNRYGTIDYNDLMTFTDEVLKQYPAIDHQHIAVTGGSYGGFMTNWIIGHTNRFCCAGSQRSIANWISKSLTTDIGYYHNMTQMAATPWQDVSKMWDFSPLKYADQCVTPTLFIQSDEDYRCWMCDAMQMFHALKLHHVETRMCLFKGENHELSRSGKPKHRLRRLKELTHWFDRYCK</sequence>
<evidence type="ECO:0000313" key="6">
    <source>
        <dbReference type="Proteomes" id="UP000247612"/>
    </source>
</evidence>
<dbReference type="GO" id="GO:0004177">
    <property type="term" value="F:aminopeptidase activity"/>
    <property type="evidence" value="ECO:0007669"/>
    <property type="project" value="UniProtKB-KW"/>
</dbReference>
<dbReference type="STRING" id="1034346.GCA_000313565_02964"/>
<evidence type="ECO:0000256" key="1">
    <source>
        <dbReference type="ARBA" id="ARBA00010040"/>
    </source>
</evidence>
<dbReference type="InterPro" id="IPR001375">
    <property type="entry name" value="Peptidase_S9_cat"/>
</dbReference>
<keyword evidence="6" id="KW-1185">Reference proteome</keyword>
<dbReference type="FunFam" id="3.40.50.1820:FF:000028">
    <property type="entry name" value="S9 family peptidase"/>
    <property type="match status" value="1"/>
</dbReference>
<dbReference type="GO" id="GO:0006508">
    <property type="term" value="P:proteolysis"/>
    <property type="evidence" value="ECO:0007669"/>
    <property type="project" value="UniProtKB-KW"/>
</dbReference>
<comment type="caution">
    <text evidence="5">The sequence shown here is derived from an EMBL/GenBank/DDBJ whole genome shotgun (WGS) entry which is preliminary data.</text>
</comment>
<reference evidence="5 6" key="1">
    <citation type="submission" date="2018-05" db="EMBL/GenBank/DDBJ databases">
        <title>Genomic Encyclopedia of Type Strains, Phase IV (KMG-IV): sequencing the most valuable type-strain genomes for metagenomic binning, comparative biology and taxonomic classification.</title>
        <authorList>
            <person name="Goeker M."/>
        </authorList>
    </citation>
    <scope>NUCLEOTIDE SEQUENCE [LARGE SCALE GENOMIC DNA]</scope>
    <source>
        <strain evidence="5 6">JC118</strain>
    </source>
</reference>
<comment type="similarity">
    <text evidence="1">Belongs to the peptidase S9C family.</text>
</comment>
<keyword evidence="5" id="KW-0031">Aminopeptidase</keyword>
<dbReference type="Gene3D" id="3.40.50.1820">
    <property type="entry name" value="alpha/beta hydrolase"/>
    <property type="match status" value="1"/>
</dbReference>
<evidence type="ECO:0000256" key="3">
    <source>
        <dbReference type="ARBA" id="ARBA00022801"/>
    </source>
</evidence>
<protein>
    <submittedName>
        <fullName evidence="5">Dipeptidyl aminopeptidase/acylaminoacyl peptidase</fullName>
    </submittedName>
</protein>
<dbReference type="AlphaFoldDB" id="A0A318KP59"/>
<dbReference type="SUPFAM" id="SSF53474">
    <property type="entry name" value="alpha/beta-Hydrolases"/>
    <property type="match status" value="1"/>
</dbReference>
<evidence type="ECO:0000256" key="2">
    <source>
        <dbReference type="ARBA" id="ARBA00022670"/>
    </source>
</evidence>
<dbReference type="InterPro" id="IPR029058">
    <property type="entry name" value="AB_hydrolase_fold"/>
</dbReference>
<accession>A0A318KP59</accession>
<keyword evidence="3" id="KW-0378">Hydrolase</keyword>
<dbReference type="RefSeq" id="WP_022939240.1">
    <property type="nucleotide sequence ID" value="NZ_CABKRQ010000008.1"/>
</dbReference>
<organism evidence="5 6">
    <name type="scientific">Dielma fastidiosa</name>
    <dbReference type="NCBI Taxonomy" id="1034346"/>
    <lineage>
        <taxon>Bacteria</taxon>
        <taxon>Bacillati</taxon>
        <taxon>Bacillota</taxon>
        <taxon>Erysipelotrichia</taxon>
        <taxon>Erysipelotrichales</taxon>
        <taxon>Erysipelotrichaceae</taxon>
        <taxon>Dielma</taxon>
    </lineage>
</organism>
<dbReference type="GO" id="GO:0004252">
    <property type="term" value="F:serine-type endopeptidase activity"/>
    <property type="evidence" value="ECO:0007669"/>
    <property type="project" value="TreeGrafter"/>
</dbReference>
<keyword evidence="2" id="KW-0645">Protease</keyword>
<dbReference type="SUPFAM" id="SSF82171">
    <property type="entry name" value="DPP6 N-terminal domain-like"/>
    <property type="match status" value="1"/>
</dbReference>
<dbReference type="Pfam" id="PF00326">
    <property type="entry name" value="Peptidase_S9"/>
    <property type="match status" value="1"/>
</dbReference>
<dbReference type="PANTHER" id="PTHR42776:SF27">
    <property type="entry name" value="DIPEPTIDYL PEPTIDASE FAMILY MEMBER 6"/>
    <property type="match status" value="1"/>
</dbReference>
<gene>
    <name evidence="5" type="ORF">DES51_10789</name>
</gene>
<dbReference type="OrthoDB" id="108903at2"/>
<evidence type="ECO:0000313" key="5">
    <source>
        <dbReference type="EMBL" id="PXX78548.1"/>
    </source>
</evidence>
<dbReference type="PANTHER" id="PTHR42776">
    <property type="entry name" value="SERINE PEPTIDASE S9 FAMILY MEMBER"/>
    <property type="match status" value="1"/>
</dbReference>
<name>A0A318KP59_9FIRM</name>
<dbReference type="Proteomes" id="UP000247612">
    <property type="component" value="Unassembled WGS sequence"/>
</dbReference>
<proteinExistence type="inferred from homology"/>